<dbReference type="InterPro" id="IPR007167">
    <property type="entry name" value="Fe-transptr_FeoA-like"/>
</dbReference>
<dbReference type="InterPro" id="IPR052713">
    <property type="entry name" value="FeoA"/>
</dbReference>
<dbReference type="InterPro" id="IPR038157">
    <property type="entry name" value="FeoA_core_dom"/>
</dbReference>
<feature type="domain" description="Ferrous iron transporter FeoA-like" evidence="2">
    <location>
        <begin position="1"/>
        <end position="83"/>
    </location>
</feature>
<keyword evidence="4" id="KW-1185">Reference proteome</keyword>
<dbReference type="Proteomes" id="UP001139701">
    <property type="component" value="Unassembled WGS sequence"/>
</dbReference>
<dbReference type="Pfam" id="PF04023">
    <property type="entry name" value="FeoA"/>
    <property type="match status" value="1"/>
</dbReference>
<name>A0A9X1WV75_9GAMM</name>
<proteinExistence type="predicted"/>
<dbReference type="Gene3D" id="2.30.30.90">
    <property type="match status" value="1"/>
</dbReference>
<dbReference type="SMART" id="SM00899">
    <property type="entry name" value="FeoA"/>
    <property type="match status" value="1"/>
</dbReference>
<dbReference type="PANTHER" id="PTHR42954:SF2">
    <property type="entry name" value="FE(2+) TRANSPORT PROTEIN A"/>
    <property type="match status" value="1"/>
</dbReference>
<evidence type="ECO:0000259" key="2">
    <source>
        <dbReference type="SMART" id="SM00899"/>
    </source>
</evidence>
<organism evidence="3 4">
    <name type="scientific">Acinetobacter sedimenti</name>
    <dbReference type="NCBI Taxonomy" id="2919922"/>
    <lineage>
        <taxon>Bacteria</taxon>
        <taxon>Pseudomonadati</taxon>
        <taxon>Pseudomonadota</taxon>
        <taxon>Gammaproteobacteria</taxon>
        <taxon>Moraxellales</taxon>
        <taxon>Moraxellaceae</taxon>
        <taxon>Acinetobacter</taxon>
    </lineage>
</organism>
<accession>A0A9X1WV75</accession>
<protein>
    <submittedName>
        <fullName evidence="3">Ferrous iron transport protein A</fullName>
    </submittedName>
</protein>
<dbReference type="RefSeq" id="WP_241570339.1">
    <property type="nucleotide sequence ID" value="NZ_JAKUML010000002.1"/>
</dbReference>
<dbReference type="PANTHER" id="PTHR42954">
    <property type="entry name" value="FE(2+) TRANSPORT PROTEIN A"/>
    <property type="match status" value="1"/>
</dbReference>
<sequence>MRLSQLKSNQIARITQVHHHLVQEVADEKDAIATRLTSLGFVTGEKVEVLTRGIFGGEPLLIKIGFTRFALRSNEAERIEVELV</sequence>
<keyword evidence="1" id="KW-0408">Iron</keyword>
<reference evidence="3" key="1">
    <citation type="submission" date="2022-02" db="EMBL/GenBank/DDBJ databases">
        <title>Acinetobacter A3.8 sp. nov., isolated from Sediment (Zhairuo Island).</title>
        <authorList>
            <person name="Zheng K."/>
        </authorList>
    </citation>
    <scope>NUCLEOTIDE SEQUENCE</scope>
    <source>
        <strain evidence="3">A3.8</strain>
    </source>
</reference>
<dbReference type="SUPFAM" id="SSF50037">
    <property type="entry name" value="C-terminal domain of transcriptional repressors"/>
    <property type="match status" value="1"/>
</dbReference>
<dbReference type="GO" id="GO:0046914">
    <property type="term" value="F:transition metal ion binding"/>
    <property type="evidence" value="ECO:0007669"/>
    <property type="project" value="InterPro"/>
</dbReference>
<dbReference type="EMBL" id="JAKUML010000002">
    <property type="protein sequence ID" value="MCJ8145636.1"/>
    <property type="molecule type" value="Genomic_DNA"/>
</dbReference>
<dbReference type="InterPro" id="IPR008988">
    <property type="entry name" value="Transcriptional_repressor_C"/>
</dbReference>
<dbReference type="AlphaFoldDB" id="A0A9X1WV75"/>
<comment type="caution">
    <text evidence="3">The sequence shown here is derived from an EMBL/GenBank/DDBJ whole genome shotgun (WGS) entry which is preliminary data.</text>
</comment>
<evidence type="ECO:0000256" key="1">
    <source>
        <dbReference type="ARBA" id="ARBA00023004"/>
    </source>
</evidence>
<evidence type="ECO:0000313" key="4">
    <source>
        <dbReference type="Proteomes" id="UP001139701"/>
    </source>
</evidence>
<gene>
    <name evidence="3" type="ORF">MKI79_01695</name>
</gene>
<evidence type="ECO:0000313" key="3">
    <source>
        <dbReference type="EMBL" id="MCJ8145636.1"/>
    </source>
</evidence>